<dbReference type="EMBL" id="SSXN01000017">
    <property type="protein sequence ID" value="TII03468.1"/>
    <property type="molecule type" value="Genomic_DNA"/>
</dbReference>
<feature type="coiled-coil region" evidence="1">
    <location>
        <begin position="231"/>
        <end position="270"/>
    </location>
</feature>
<sequence>MIMYRMQMRNLIMTDRVEGMRNSSKNASTVWLNYIQSKNIKPCAYYFFFEGYDRVYYLNKFKELYSKIKGDKPEIQHFDCGGKAEVNKLYHKLEKDNERLEKMMFIVDKDYEDRQQINEHFFQTEYYSLENYYTSKEVVAEIIEEEFGFNSGSEAFEEIISNYTVSHEKFIEKLTDYNIFALTCKKNEIDLDLDVLSISACLQMKSDFSIKFINSGIDGKEIHDLDFDYLMERYSKNLEKLKKDNDDKKMEELTGKLSNLNKNIPNIKRHFDKNKLKYCSQIEYYFRGKEDFKFLILFLKSVQKAYGKGAINFNSSKSDYEMLSSLSKYAILTQDLAKFFSCKISA</sequence>
<comment type="caution">
    <text evidence="3">The sequence shown here is derived from an EMBL/GenBank/DDBJ whole genome shotgun (WGS) entry which is preliminary data.</text>
</comment>
<gene>
    <name evidence="3" type="ORF">FAJ36_09445</name>
</gene>
<evidence type="ECO:0000313" key="4">
    <source>
        <dbReference type="Proteomes" id="UP000305785"/>
    </source>
</evidence>
<dbReference type="AlphaFoldDB" id="A0A4T2GVT7"/>
<reference evidence="3 4" key="1">
    <citation type="submission" date="2019-04" db="EMBL/GenBank/DDBJ databases">
        <title>Genome analysis of Streptococcus suis strain WUSS330.</title>
        <authorList>
            <person name="Chen H."/>
            <person name="Gao X."/>
            <person name="Wu Z."/>
        </authorList>
    </citation>
    <scope>NUCLEOTIDE SEQUENCE [LARGE SCALE GENOMIC DNA]</scope>
    <source>
        <strain evidence="3 4">WUSS330</strain>
    </source>
</reference>
<dbReference type="InterPro" id="IPR029492">
    <property type="entry name" value="DUF4435"/>
</dbReference>
<dbReference type="Proteomes" id="UP000305785">
    <property type="component" value="Unassembled WGS sequence"/>
</dbReference>
<dbReference type="Pfam" id="PF14491">
    <property type="entry name" value="DUF4435"/>
    <property type="match status" value="1"/>
</dbReference>
<feature type="domain" description="DUF4435" evidence="2">
    <location>
        <begin position="47"/>
        <end position="304"/>
    </location>
</feature>
<protein>
    <submittedName>
        <fullName evidence="3">DUF4435 domain-containing protein</fullName>
    </submittedName>
</protein>
<evidence type="ECO:0000256" key="1">
    <source>
        <dbReference type="SAM" id="Coils"/>
    </source>
</evidence>
<evidence type="ECO:0000313" key="3">
    <source>
        <dbReference type="EMBL" id="TII03468.1"/>
    </source>
</evidence>
<name>A0A4T2GVT7_STRSU</name>
<accession>A0A4T2GVT7</accession>
<keyword evidence="1" id="KW-0175">Coiled coil</keyword>
<proteinExistence type="predicted"/>
<organism evidence="3 4">
    <name type="scientific">Streptococcus suis</name>
    <dbReference type="NCBI Taxonomy" id="1307"/>
    <lineage>
        <taxon>Bacteria</taxon>
        <taxon>Bacillati</taxon>
        <taxon>Bacillota</taxon>
        <taxon>Bacilli</taxon>
        <taxon>Lactobacillales</taxon>
        <taxon>Streptococcaceae</taxon>
        <taxon>Streptococcus</taxon>
    </lineage>
</organism>
<evidence type="ECO:0000259" key="2">
    <source>
        <dbReference type="Pfam" id="PF14491"/>
    </source>
</evidence>